<dbReference type="OMA" id="DVCKAYK"/>
<feature type="compositionally biased region" description="Low complexity" evidence="2">
    <location>
        <begin position="78"/>
        <end position="88"/>
    </location>
</feature>
<protein>
    <submittedName>
        <fullName evidence="4">DnaJ domain</fullName>
    </submittedName>
</protein>
<feature type="compositionally biased region" description="Low complexity" evidence="2">
    <location>
        <begin position="100"/>
        <end position="121"/>
    </location>
</feature>
<dbReference type="STRING" id="56857.A0A200QA98"/>
<dbReference type="GO" id="GO:0006457">
    <property type="term" value="P:protein folding"/>
    <property type="evidence" value="ECO:0007669"/>
    <property type="project" value="InterPro"/>
</dbReference>
<gene>
    <name evidence="4" type="ORF">BVC80_8877g11</name>
</gene>
<dbReference type="Proteomes" id="UP000195402">
    <property type="component" value="Unassembled WGS sequence"/>
</dbReference>
<dbReference type="PANTHER" id="PTHR24078:SF522">
    <property type="entry name" value="DNAJ CHAPERONE C-TERMINAL DOMAIN-CONTAINING PROTEIN"/>
    <property type="match status" value="1"/>
</dbReference>
<comment type="caution">
    <text evidence="4">The sequence shown here is derived from an EMBL/GenBank/DDBJ whole genome shotgun (WGS) entry which is preliminary data.</text>
</comment>
<feature type="region of interest" description="Disordered" evidence="2">
    <location>
        <begin position="38"/>
        <end position="131"/>
    </location>
</feature>
<dbReference type="InParanoid" id="A0A200QA98"/>
<dbReference type="InterPro" id="IPR036869">
    <property type="entry name" value="J_dom_sf"/>
</dbReference>
<dbReference type="GO" id="GO:0051082">
    <property type="term" value="F:unfolded protein binding"/>
    <property type="evidence" value="ECO:0007669"/>
    <property type="project" value="InterPro"/>
</dbReference>
<dbReference type="PANTHER" id="PTHR24078">
    <property type="entry name" value="DNAJ HOMOLOG SUBFAMILY C MEMBER"/>
    <property type="match status" value="1"/>
</dbReference>
<dbReference type="AlphaFoldDB" id="A0A200QA98"/>
<dbReference type="Gene3D" id="1.10.287.110">
    <property type="entry name" value="DnaJ domain"/>
    <property type="match status" value="1"/>
</dbReference>
<dbReference type="PROSITE" id="PS50076">
    <property type="entry name" value="DNAJ_2"/>
    <property type="match status" value="1"/>
</dbReference>
<dbReference type="OrthoDB" id="550424at2759"/>
<dbReference type="Gene3D" id="2.60.260.20">
    <property type="entry name" value="Urease metallochaperone UreE, N-terminal domain"/>
    <property type="match status" value="2"/>
</dbReference>
<dbReference type="FunFam" id="2.60.260.20:FF:000006">
    <property type="entry name" value="DnaJ subfamily B member 13"/>
    <property type="match status" value="1"/>
</dbReference>
<evidence type="ECO:0000256" key="1">
    <source>
        <dbReference type="ARBA" id="ARBA00023186"/>
    </source>
</evidence>
<dbReference type="Pfam" id="PF01556">
    <property type="entry name" value="DnaJ_C"/>
    <property type="match status" value="1"/>
</dbReference>
<dbReference type="InterPro" id="IPR001623">
    <property type="entry name" value="DnaJ_domain"/>
</dbReference>
<reference evidence="4 5" key="1">
    <citation type="journal article" date="2017" name="Mol. Plant">
        <title>The Genome of Medicinal Plant Macleaya cordata Provides New Insights into Benzylisoquinoline Alkaloids Metabolism.</title>
        <authorList>
            <person name="Liu X."/>
            <person name="Liu Y."/>
            <person name="Huang P."/>
            <person name="Ma Y."/>
            <person name="Qing Z."/>
            <person name="Tang Q."/>
            <person name="Cao H."/>
            <person name="Cheng P."/>
            <person name="Zheng Y."/>
            <person name="Yuan Z."/>
            <person name="Zhou Y."/>
            <person name="Liu J."/>
            <person name="Tang Z."/>
            <person name="Zhuo Y."/>
            <person name="Zhang Y."/>
            <person name="Yu L."/>
            <person name="Huang J."/>
            <person name="Yang P."/>
            <person name="Peng Q."/>
            <person name="Zhang J."/>
            <person name="Jiang W."/>
            <person name="Zhang Z."/>
            <person name="Lin K."/>
            <person name="Ro D.K."/>
            <person name="Chen X."/>
            <person name="Xiong X."/>
            <person name="Shang Y."/>
            <person name="Huang S."/>
            <person name="Zeng J."/>
        </authorList>
    </citation>
    <scope>NUCLEOTIDE SEQUENCE [LARGE SCALE GENOMIC DNA]</scope>
    <source>
        <strain evidence="5">cv. BLH2017</strain>
        <tissue evidence="4">Root</tissue>
    </source>
</reference>
<dbReference type="EMBL" id="MVGT01002568">
    <property type="protein sequence ID" value="OVA07390.1"/>
    <property type="molecule type" value="Genomic_DNA"/>
</dbReference>
<proteinExistence type="predicted"/>
<dbReference type="PRINTS" id="PR00625">
    <property type="entry name" value="JDOMAIN"/>
</dbReference>
<evidence type="ECO:0000313" key="5">
    <source>
        <dbReference type="Proteomes" id="UP000195402"/>
    </source>
</evidence>
<dbReference type="GO" id="GO:0005829">
    <property type="term" value="C:cytosol"/>
    <property type="evidence" value="ECO:0007669"/>
    <property type="project" value="TreeGrafter"/>
</dbReference>
<dbReference type="CDD" id="cd10747">
    <property type="entry name" value="DnaJ_C"/>
    <property type="match status" value="1"/>
</dbReference>
<evidence type="ECO:0000256" key="2">
    <source>
        <dbReference type="SAM" id="MobiDB-lite"/>
    </source>
</evidence>
<evidence type="ECO:0000313" key="4">
    <source>
        <dbReference type="EMBL" id="OVA07390.1"/>
    </source>
</evidence>
<dbReference type="InterPro" id="IPR002939">
    <property type="entry name" value="DnaJ_C"/>
</dbReference>
<dbReference type="CDD" id="cd06257">
    <property type="entry name" value="DnaJ"/>
    <property type="match status" value="1"/>
</dbReference>
<accession>A0A200QA98</accession>
<keyword evidence="1" id="KW-0143">Chaperone</keyword>
<dbReference type="Pfam" id="PF00226">
    <property type="entry name" value="DnaJ"/>
    <property type="match status" value="1"/>
</dbReference>
<evidence type="ECO:0000259" key="3">
    <source>
        <dbReference type="PROSITE" id="PS50076"/>
    </source>
</evidence>
<dbReference type="GO" id="GO:0051087">
    <property type="term" value="F:protein-folding chaperone binding"/>
    <property type="evidence" value="ECO:0007669"/>
    <property type="project" value="TreeGrafter"/>
</dbReference>
<dbReference type="InterPro" id="IPR008971">
    <property type="entry name" value="HSP40/DnaJ_pept-bd"/>
</dbReference>
<dbReference type="SUPFAM" id="SSF46565">
    <property type="entry name" value="Chaperone J-domain"/>
    <property type="match status" value="1"/>
</dbReference>
<organism evidence="4 5">
    <name type="scientific">Macleaya cordata</name>
    <name type="common">Five-seeded plume-poppy</name>
    <name type="synonym">Bocconia cordata</name>
    <dbReference type="NCBI Taxonomy" id="56857"/>
    <lineage>
        <taxon>Eukaryota</taxon>
        <taxon>Viridiplantae</taxon>
        <taxon>Streptophyta</taxon>
        <taxon>Embryophyta</taxon>
        <taxon>Tracheophyta</taxon>
        <taxon>Spermatophyta</taxon>
        <taxon>Magnoliopsida</taxon>
        <taxon>Ranunculales</taxon>
        <taxon>Papaveraceae</taxon>
        <taxon>Papaveroideae</taxon>
        <taxon>Macleaya</taxon>
    </lineage>
</organism>
<keyword evidence="5" id="KW-1185">Reference proteome</keyword>
<name>A0A200QA98_MACCD</name>
<dbReference type="InterPro" id="IPR051339">
    <property type="entry name" value="DnaJ_subfamily_B"/>
</dbReference>
<dbReference type="SUPFAM" id="SSF49493">
    <property type="entry name" value="HSP40/DnaJ peptide-binding domain"/>
    <property type="match status" value="2"/>
</dbReference>
<feature type="domain" description="J" evidence="3">
    <location>
        <begin position="11"/>
        <end position="98"/>
    </location>
</feature>
<dbReference type="FunFam" id="2.60.260.20:FF:000015">
    <property type="entry name" value="Heat shock protein 40"/>
    <property type="match status" value="1"/>
</dbReference>
<sequence length="337" mass="37275">MADHHTTSPADFHNILGLAKGASIRDVCKAYKSLVMRWHPDKNPNSDNNGGARSRGDDPTTPKSFFKHQSCGDNHSGPSTPTRSLSKSSSRRSHTPQPRRPSSLLKSLSRRSTTPTPGRGPDSLSKSVSRRSTTPIMFSCSSVQAKLPPVEKTLECTLEELCHGCVKKIKVTRDVLTENGTIVEEEELLRIKVNPGWKKGTKITFDGMGNDSRRPGTLPADIIFLIDEKRHQLFKREGDDLVLAIEISLLKALTGCTLSIPLLGGEKMSLSFNDIIIYPGYEKIIQGQGMPMAKDYTRRGDLRIKFHIIFPTNLTHQQRSDILNLLKGTTTTTTNSS</sequence>